<sequence length="56" mass="6302">MEQVVDFIIEIFVSGETSSVDFSGLPGINSVNKIKESLTLHPYFLHLSKHLRISDL</sequence>
<accession>A0A2P2QLA9</accession>
<dbReference type="EMBL" id="GGEC01087270">
    <property type="protein sequence ID" value="MBX67754.1"/>
    <property type="molecule type" value="Transcribed_RNA"/>
</dbReference>
<proteinExistence type="predicted"/>
<evidence type="ECO:0000313" key="1">
    <source>
        <dbReference type="EMBL" id="MBX67754.1"/>
    </source>
</evidence>
<protein>
    <submittedName>
        <fullName evidence="1">Uncharacterized protein</fullName>
    </submittedName>
</protein>
<reference evidence="1" key="1">
    <citation type="submission" date="2018-02" db="EMBL/GenBank/DDBJ databases">
        <title>Rhizophora mucronata_Transcriptome.</title>
        <authorList>
            <person name="Meera S.P."/>
            <person name="Sreeshan A."/>
            <person name="Augustine A."/>
        </authorList>
    </citation>
    <scope>NUCLEOTIDE SEQUENCE</scope>
    <source>
        <tissue evidence="1">Leaf</tissue>
    </source>
</reference>
<name>A0A2P2QLA9_RHIMU</name>
<organism evidence="1">
    <name type="scientific">Rhizophora mucronata</name>
    <name type="common">Asiatic mangrove</name>
    <dbReference type="NCBI Taxonomy" id="61149"/>
    <lineage>
        <taxon>Eukaryota</taxon>
        <taxon>Viridiplantae</taxon>
        <taxon>Streptophyta</taxon>
        <taxon>Embryophyta</taxon>
        <taxon>Tracheophyta</taxon>
        <taxon>Spermatophyta</taxon>
        <taxon>Magnoliopsida</taxon>
        <taxon>eudicotyledons</taxon>
        <taxon>Gunneridae</taxon>
        <taxon>Pentapetalae</taxon>
        <taxon>rosids</taxon>
        <taxon>fabids</taxon>
        <taxon>Malpighiales</taxon>
        <taxon>Rhizophoraceae</taxon>
        <taxon>Rhizophora</taxon>
    </lineage>
</organism>
<dbReference type="AlphaFoldDB" id="A0A2P2QLA9"/>